<evidence type="ECO:0000256" key="9">
    <source>
        <dbReference type="ARBA" id="ARBA00022833"/>
    </source>
</evidence>
<dbReference type="InterPro" id="IPR050371">
    <property type="entry name" value="Fungal_virulence_M36"/>
</dbReference>
<dbReference type="InterPro" id="IPR003137">
    <property type="entry name" value="PA_domain"/>
</dbReference>
<evidence type="ECO:0000256" key="11">
    <source>
        <dbReference type="ARBA" id="ARBA00023145"/>
    </source>
</evidence>
<dbReference type="NCBIfam" id="NF038113">
    <property type="entry name" value="T9SSA_dep_M36"/>
    <property type="match status" value="1"/>
</dbReference>
<keyword evidence="5" id="KW-0645">Protease</keyword>
<dbReference type="CDD" id="cd09596">
    <property type="entry name" value="M36"/>
    <property type="match status" value="1"/>
</dbReference>
<dbReference type="CDD" id="cd04818">
    <property type="entry name" value="PA_subtilisin_1"/>
    <property type="match status" value="1"/>
</dbReference>
<dbReference type="EMBL" id="BAAAGE010000001">
    <property type="protein sequence ID" value="GAA0716568.1"/>
    <property type="molecule type" value="Genomic_DNA"/>
</dbReference>
<reference evidence="15" key="1">
    <citation type="journal article" date="2019" name="Int. J. Syst. Evol. Microbiol.">
        <title>The Global Catalogue of Microorganisms (GCM) 10K type strain sequencing project: providing services to taxonomists for standard genome sequencing and annotation.</title>
        <authorList>
            <consortium name="The Broad Institute Genomics Platform"/>
            <consortium name="The Broad Institute Genome Sequencing Center for Infectious Disease"/>
            <person name="Wu L."/>
            <person name="Ma J."/>
        </authorList>
    </citation>
    <scope>NUCLEOTIDE SEQUENCE [LARGE SCALE GENOMIC DNA]</scope>
    <source>
        <strain evidence="15">JCM 15974</strain>
    </source>
</reference>
<evidence type="ECO:0000256" key="5">
    <source>
        <dbReference type="ARBA" id="ARBA00022670"/>
    </source>
</evidence>
<dbReference type="Pfam" id="PF02225">
    <property type="entry name" value="PA"/>
    <property type="match status" value="1"/>
</dbReference>
<accession>A0ABP3TVV0</accession>
<comment type="similarity">
    <text evidence="3">Belongs to the peptidase M36 family.</text>
</comment>
<dbReference type="InterPro" id="IPR046450">
    <property type="entry name" value="PA_dom_sf"/>
</dbReference>
<evidence type="ECO:0000313" key="15">
    <source>
        <dbReference type="Proteomes" id="UP001501758"/>
    </source>
</evidence>
<comment type="caution">
    <text evidence="14">The sequence shown here is derived from an EMBL/GenBank/DDBJ whole genome shotgun (WGS) entry which is preliminary data.</text>
</comment>
<dbReference type="RefSeq" id="WP_343911491.1">
    <property type="nucleotide sequence ID" value="NZ_BAAAGE010000001.1"/>
</dbReference>
<evidence type="ECO:0000313" key="14">
    <source>
        <dbReference type="EMBL" id="GAA0716568.1"/>
    </source>
</evidence>
<dbReference type="Gene3D" id="3.50.30.30">
    <property type="match status" value="1"/>
</dbReference>
<keyword evidence="15" id="KW-1185">Reference proteome</keyword>
<keyword evidence="10" id="KW-0482">Metalloprotease</keyword>
<feature type="domain" description="Secretion system C-terminal sorting" evidence="13">
    <location>
        <begin position="800"/>
        <end position="871"/>
    </location>
</feature>
<dbReference type="PANTHER" id="PTHR33478:SF1">
    <property type="entry name" value="EXTRACELLULAR METALLOPROTEINASE MEP"/>
    <property type="match status" value="1"/>
</dbReference>
<protein>
    <submittedName>
        <fullName evidence="14">T9SS-dependent M36 family metallopeptidase</fullName>
    </submittedName>
</protein>
<dbReference type="SUPFAM" id="SSF52025">
    <property type="entry name" value="PA domain"/>
    <property type="match status" value="1"/>
</dbReference>
<sequence length="872" mass="95216">MKRLFCFFLPFLFGINLISAQSQDLDLIKKYLIDSGFNNEDIENLTIESKSFSKSMQASTLYVIQQYNGIPIHNAVGSIAIKSGKIVSFKGSFIHNIASKVNIISPVLSAEDALRSSVTHLKIAPIESLQMISEKTSNKTTFLKTNISEEEIPAKLVYQVVDEKLILSWDLSVLTKDAEHWYSVRINATNGELLSQDDWILHCSFDSHNSKSTSSLLMTPSPLEQKSSSNALAMSPTYNVLPLPGIESPNHGNRELISGQEDPIASPFGWHDTDGIEGAEFTTTEGNNVLASEDLAGLDSPGNRANGGENLVFDFPYDQNASIGEYQNASITNLFYTNNVAHDIWYHYGFDEASGNFQVNNYGKGGDGNDQVFAYAQDGTRFNNASFGTPPDGASPRMQMHLYNPMQPRVKLAINNSSILGEFGVTEGFFIFGTPEIPTLPDNITADLILAIDNISDPDPNDACSDLVNSSNMNGKIAVVRRGECSFFSKIERCQESGAIAIIIVNNVDGDFDIRGVDPIEIPAVGINQVDGEAIISQIENQPSVNATLAKTDPLNWIVGADSSFDNSIVVHEYGHGISNRLTGGPRSASCLDNDEQMGEGWSDWFGIVMTIKPGDKGSDARGRATFANGQPIDGPGNRPNPYSTDMSINPVTYADVSDDTNYSRPHGIGSIWASILWDMTWTFIDRDGYDSDLYNGTGGNNLAMQLVMDGLKLQACSPGFVDGRDGILAAADLLPNSEANKCLIWQVFARRGVGYSADQGSSQSRFDQVEAFDLPPTSQINCTTLNVNEFNSNLFRITPNPSNGIFDIKLSKEIGNSSISIFDINGRQVFNEDTLLKDIYRVTTNLKSGIYLLRIEAKDGSTTSVSKIIIQ</sequence>
<proteinExistence type="inferred from homology"/>
<evidence type="ECO:0000256" key="10">
    <source>
        <dbReference type="ARBA" id="ARBA00023049"/>
    </source>
</evidence>
<keyword evidence="4" id="KW-0964">Secreted</keyword>
<evidence type="ECO:0000256" key="4">
    <source>
        <dbReference type="ARBA" id="ARBA00022525"/>
    </source>
</evidence>
<dbReference type="Pfam" id="PF18962">
    <property type="entry name" value="Por_Secre_tail"/>
    <property type="match status" value="1"/>
</dbReference>
<evidence type="ECO:0000256" key="8">
    <source>
        <dbReference type="ARBA" id="ARBA00022801"/>
    </source>
</evidence>
<evidence type="ECO:0000256" key="2">
    <source>
        <dbReference type="ARBA" id="ARBA00004613"/>
    </source>
</evidence>
<keyword evidence="6" id="KW-0479">Metal-binding</keyword>
<evidence type="ECO:0000256" key="7">
    <source>
        <dbReference type="ARBA" id="ARBA00022729"/>
    </source>
</evidence>
<dbReference type="Proteomes" id="UP001501758">
    <property type="component" value="Unassembled WGS sequence"/>
</dbReference>
<name>A0ABP3TVV0_9FLAO</name>
<dbReference type="Gene3D" id="1.10.390.10">
    <property type="entry name" value="Neutral Protease Domain 2"/>
    <property type="match status" value="1"/>
</dbReference>
<evidence type="ECO:0000259" key="12">
    <source>
        <dbReference type="Pfam" id="PF02225"/>
    </source>
</evidence>
<dbReference type="InterPro" id="IPR001842">
    <property type="entry name" value="Peptidase_M36"/>
</dbReference>
<dbReference type="NCBIfam" id="TIGR04183">
    <property type="entry name" value="Por_Secre_tail"/>
    <property type="match status" value="1"/>
</dbReference>
<evidence type="ECO:0000256" key="1">
    <source>
        <dbReference type="ARBA" id="ARBA00001947"/>
    </source>
</evidence>
<comment type="subcellular location">
    <subcellularLocation>
        <location evidence="2">Secreted</location>
    </subcellularLocation>
</comment>
<evidence type="ECO:0000256" key="3">
    <source>
        <dbReference type="ARBA" id="ARBA00006006"/>
    </source>
</evidence>
<organism evidence="14 15">
    <name type="scientific">Aquimarina litoralis</name>
    <dbReference type="NCBI Taxonomy" id="584605"/>
    <lineage>
        <taxon>Bacteria</taxon>
        <taxon>Pseudomonadati</taxon>
        <taxon>Bacteroidota</taxon>
        <taxon>Flavobacteriia</taxon>
        <taxon>Flavobacteriales</taxon>
        <taxon>Flavobacteriaceae</taxon>
        <taxon>Aquimarina</taxon>
    </lineage>
</organism>
<keyword evidence="9" id="KW-0862">Zinc</keyword>
<dbReference type="Pfam" id="PF02128">
    <property type="entry name" value="Peptidase_M36"/>
    <property type="match status" value="1"/>
</dbReference>
<evidence type="ECO:0000256" key="6">
    <source>
        <dbReference type="ARBA" id="ARBA00022723"/>
    </source>
</evidence>
<dbReference type="Gene3D" id="3.10.170.10">
    <property type="match status" value="1"/>
</dbReference>
<evidence type="ECO:0000259" key="13">
    <source>
        <dbReference type="Pfam" id="PF18962"/>
    </source>
</evidence>
<gene>
    <name evidence="14" type="ORF">GCM10009430_12390</name>
</gene>
<dbReference type="SUPFAM" id="SSF55486">
    <property type="entry name" value="Metalloproteases ('zincins'), catalytic domain"/>
    <property type="match status" value="1"/>
</dbReference>
<dbReference type="PANTHER" id="PTHR33478">
    <property type="entry name" value="EXTRACELLULAR METALLOPROTEINASE MEP"/>
    <property type="match status" value="1"/>
</dbReference>
<keyword evidence="7" id="KW-0732">Signal</keyword>
<feature type="domain" description="PA" evidence="12">
    <location>
        <begin position="445"/>
        <end position="535"/>
    </location>
</feature>
<keyword evidence="8" id="KW-0378">Hydrolase</keyword>
<comment type="cofactor">
    <cofactor evidence="1">
        <name>Zn(2+)</name>
        <dbReference type="ChEBI" id="CHEBI:29105"/>
    </cofactor>
</comment>
<keyword evidence="11" id="KW-0865">Zymogen</keyword>
<dbReference type="InterPro" id="IPR027268">
    <property type="entry name" value="Peptidase_M4/M1_CTD_sf"/>
</dbReference>
<dbReference type="InterPro" id="IPR026444">
    <property type="entry name" value="Secre_tail"/>
</dbReference>